<dbReference type="Proteomes" id="UP001500908">
    <property type="component" value="Unassembled WGS sequence"/>
</dbReference>
<evidence type="ECO:0000259" key="3">
    <source>
        <dbReference type="PROSITE" id="PS50924"/>
    </source>
</evidence>
<feature type="transmembrane region" description="Helical" evidence="1">
    <location>
        <begin position="145"/>
        <end position="167"/>
    </location>
</feature>
<reference evidence="5" key="1">
    <citation type="journal article" date="2019" name="Int. J. Syst. Evol. Microbiol.">
        <title>The Global Catalogue of Microorganisms (GCM) 10K type strain sequencing project: providing services to taxonomists for standard genome sequencing and annotation.</title>
        <authorList>
            <consortium name="The Broad Institute Genomics Platform"/>
            <consortium name="The Broad Institute Genome Sequencing Center for Infectious Disease"/>
            <person name="Wu L."/>
            <person name="Ma J."/>
        </authorList>
    </citation>
    <scope>NUCLEOTIDE SEQUENCE [LARGE SCALE GENOMIC DNA]</scope>
    <source>
        <strain evidence="5">JCM 17137</strain>
    </source>
</reference>
<feature type="transmembrane region" description="Helical" evidence="1">
    <location>
        <begin position="12"/>
        <end position="34"/>
    </location>
</feature>
<keyword evidence="1" id="KW-1133">Transmembrane helix</keyword>
<sequence length="302" mass="31706">MTVVEIEHFAYGLWTPVLAYTVSCIGALVGLVMAGHVRSRRGWPRAGWLLGAAISIGCTGIWAMHFIAMLGFQVTGMVIRYDIVLTILSGMLAVVVVGVGLTIVALRPRGLGPLLLAGLITGLGVASMHYMGMASMRMYGTMHHLWSYVVAAIVIAIVAATAALWAALHLRSGWFPVLGASLLMGLAVSAMHYTGMMGMRVAETSTTAGPGRVPEGAEAMDFFLPLFVGLILLTLVFALLAILTPTTPVVPVAEERRPSAAAQSIFAPARTNGGSHSPGPRESSPSATASQNSSNASERHRG</sequence>
<dbReference type="PANTHER" id="PTHR35152:SF1">
    <property type="entry name" value="DOMAIN SIGNALLING PROTEIN, PUTATIVE (AFU_ORTHOLOGUE AFUA_5G11310)-RELATED"/>
    <property type="match status" value="1"/>
</dbReference>
<dbReference type="PROSITE" id="PS50924">
    <property type="entry name" value="MHYT"/>
    <property type="match status" value="1"/>
</dbReference>
<feature type="transmembrane region" description="Helical" evidence="1">
    <location>
        <begin position="83"/>
        <end position="106"/>
    </location>
</feature>
<feature type="transmembrane region" description="Helical" evidence="1">
    <location>
        <begin position="174"/>
        <end position="193"/>
    </location>
</feature>
<organism evidence="4 5">
    <name type="scientific">Salinactinospora qingdaonensis</name>
    <dbReference type="NCBI Taxonomy" id="702744"/>
    <lineage>
        <taxon>Bacteria</taxon>
        <taxon>Bacillati</taxon>
        <taxon>Actinomycetota</taxon>
        <taxon>Actinomycetes</taxon>
        <taxon>Streptosporangiales</taxon>
        <taxon>Nocardiopsidaceae</taxon>
        <taxon>Salinactinospora</taxon>
    </lineage>
</organism>
<feature type="transmembrane region" description="Helical" evidence="1">
    <location>
        <begin position="222"/>
        <end position="243"/>
    </location>
</feature>
<feature type="domain" description="MHYT" evidence="3">
    <location>
        <begin position="11"/>
        <end position="202"/>
    </location>
</feature>
<name>A0ABP7GHR0_9ACTN</name>
<dbReference type="PANTHER" id="PTHR35152">
    <property type="entry name" value="DOMAIN SIGNALLING PROTEIN, PUTATIVE (AFU_ORTHOLOGUE AFUA_5G11310)-RELATED"/>
    <property type="match status" value="1"/>
</dbReference>
<feature type="compositionally biased region" description="Low complexity" evidence="2">
    <location>
        <begin position="283"/>
        <end position="296"/>
    </location>
</feature>
<evidence type="ECO:0000256" key="1">
    <source>
        <dbReference type="PROSITE-ProRule" id="PRU00244"/>
    </source>
</evidence>
<feature type="transmembrane region" description="Helical" evidence="1">
    <location>
        <begin position="113"/>
        <end position="133"/>
    </location>
</feature>
<proteinExistence type="predicted"/>
<feature type="region of interest" description="Disordered" evidence="2">
    <location>
        <begin position="261"/>
        <end position="302"/>
    </location>
</feature>
<gene>
    <name evidence="4" type="ORF">GCM10022402_43500</name>
</gene>
<dbReference type="Pfam" id="PF03707">
    <property type="entry name" value="MHYT"/>
    <property type="match status" value="2"/>
</dbReference>
<keyword evidence="1" id="KW-0472">Membrane</keyword>
<protein>
    <submittedName>
        <fullName evidence="4">MHYT domain-containing protein</fullName>
    </submittedName>
</protein>
<feature type="transmembrane region" description="Helical" evidence="1">
    <location>
        <begin position="46"/>
        <end position="71"/>
    </location>
</feature>
<comment type="caution">
    <text evidence="4">The sequence shown here is derived from an EMBL/GenBank/DDBJ whole genome shotgun (WGS) entry which is preliminary data.</text>
</comment>
<evidence type="ECO:0000313" key="4">
    <source>
        <dbReference type="EMBL" id="GAA3760987.1"/>
    </source>
</evidence>
<dbReference type="EMBL" id="BAABDD010000032">
    <property type="protein sequence ID" value="GAA3760987.1"/>
    <property type="molecule type" value="Genomic_DNA"/>
</dbReference>
<accession>A0ABP7GHR0</accession>
<dbReference type="InterPro" id="IPR005330">
    <property type="entry name" value="MHYT_dom"/>
</dbReference>
<evidence type="ECO:0000256" key="2">
    <source>
        <dbReference type="SAM" id="MobiDB-lite"/>
    </source>
</evidence>
<evidence type="ECO:0000313" key="5">
    <source>
        <dbReference type="Proteomes" id="UP001500908"/>
    </source>
</evidence>
<keyword evidence="1" id="KW-0812">Transmembrane</keyword>
<keyword evidence="5" id="KW-1185">Reference proteome</keyword>